<evidence type="ECO:0000256" key="1">
    <source>
        <dbReference type="ARBA" id="ARBA00007381"/>
    </source>
</evidence>
<evidence type="ECO:0000313" key="4">
    <source>
        <dbReference type="EMBL" id="ADV62434.1"/>
    </source>
</evidence>
<dbReference type="Proteomes" id="UP000008631">
    <property type="component" value="Chromosome"/>
</dbReference>
<dbReference type="Pfam" id="PF12531">
    <property type="entry name" value="DUF3731"/>
    <property type="match status" value="1"/>
</dbReference>
<dbReference type="AlphaFoldDB" id="E8R202"/>
<sequence>MSERSRFLVGIDLGTTNCALAYVDTKGKERPSADLKVFEIPQLVAPGESAPRSMLPSFLYLPGTLELPPEAARLPWTPPEGPIPSRIVGEFARIQGARVPSRLVGSAKSWLCHAGVDREDPILPWGAPSEVPKVSPVEASAEYLRHLRDAWNARFDPHAQDTTARLEHQEIVLTVPASFDEAARELTLKAARAAGLERVVLLEEPQAAFYCWIVSHQEGWQRQLRAGEVVLVIDVGGGTTDFSLITVVETPEGPGFRRVAVGDHLMLGGDNIDLALAHHVEQGWGHVRLDADQWSALRAACRTAKEKLLADDPPESWPVTIAGRGSKVIGGSLQGRLCREEVVRLVVDGYFPLTPRDELPERGGRSALVEFGLPYVADPALSRHLAAFLKRHAHDTKRDEDRDRGMVRPDAVLFNGGALTPAILRERLGELLASWFDQPCRVLTNDSLDLAVALGAAYRGVVRRGGGIRIGGGTARGIYLGLASGETTSPTGSNPATWMCVVPRDAQEGDEIAIKGRDFELVVGRPVAFPLAGSTVRAGDKPGDLLPHDPDTLSPLPPLTSLMKVGRKAKAETVRVSLGARVTEIGTVELWCRSRDDDRRWDLQIQIRSANRVVSSVDGVAQSDHVVLEKAVLDQAARAVRDAFAPHSDPDAASRLVKRLEEIFESPRDQWPISALRSLWDPLREVMDRRGLTPRHEGRWCNLAGFALRPGTGFPLDEARVKALWPLFHQGPKHPKDQTVWNEWWVMWRRVAAGLNRRQQDEFHRKVAPLVLPAKPGAAGARKLGRAKPEGQEAVELWRCLASLERLAPSQKETLGEVLIRDLARPKPGPASLWALGRLGARNLVAGPANAVVPPTVAAHWLAPLLNREPTDPRDCAALALTIAWLIQFTGDRARDLEPDLRDRGRAALERLGCAPELIDAVQRPPHDDIDRTRAAAVLGDSLPIGLRLTHAAEFESEPEPEEPPS</sequence>
<dbReference type="HOGENOM" id="CLU_013948_0_0_0"/>
<evidence type="ECO:0000313" key="5">
    <source>
        <dbReference type="Proteomes" id="UP000008631"/>
    </source>
</evidence>
<dbReference type="GO" id="GO:0005524">
    <property type="term" value="F:ATP binding"/>
    <property type="evidence" value="ECO:0007669"/>
    <property type="project" value="UniProtKB-KW"/>
</dbReference>
<protein>
    <submittedName>
        <fullName evidence="4">DnaK-related protein</fullName>
    </submittedName>
</protein>
<dbReference type="OrthoDB" id="9760742at2"/>
<dbReference type="PROSITE" id="PS00297">
    <property type="entry name" value="HSP70_1"/>
    <property type="match status" value="1"/>
</dbReference>
<dbReference type="InterPro" id="IPR018181">
    <property type="entry name" value="Heat_shock_70_CS"/>
</dbReference>
<organism evidence="4 5">
    <name type="scientific">Isosphaera pallida (strain ATCC 43644 / DSM 9630 / IS1B)</name>
    <dbReference type="NCBI Taxonomy" id="575540"/>
    <lineage>
        <taxon>Bacteria</taxon>
        <taxon>Pseudomonadati</taxon>
        <taxon>Planctomycetota</taxon>
        <taxon>Planctomycetia</taxon>
        <taxon>Isosphaerales</taxon>
        <taxon>Isosphaeraceae</taxon>
        <taxon>Isosphaera</taxon>
    </lineage>
</organism>
<dbReference type="InterPro" id="IPR043129">
    <property type="entry name" value="ATPase_NBD"/>
</dbReference>
<keyword evidence="5" id="KW-1185">Reference proteome</keyword>
<gene>
    <name evidence="4" type="ordered locus">Isop_1853</name>
</gene>
<dbReference type="GO" id="GO:0140662">
    <property type="term" value="F:ATP-dependent protein folding chaperone"/>
    <property type="evidence" value="ECO:0007669"/>
    <property type="project" value="InterPro"/>
</dbReference>
<name>E8R202_ISOPI</name>
<dbReference type="Pfam" id="PF00012">
    <property type="entry name" value="HSP70"/>
    <property type="match status" value="1"/>
</dbReference>
<keyword evidence="2" id="KW-0547">Nucleotide-binding</keyword>
<dbReference type="EMBL" id="CP002353">
    <property type="protein sequence ID" value="ADV62434.1"/>
    <property type="molecule type" value="Genomic_DNA"/>
</dbReference>
<dbReference type="InParanoid" id="E8R202"/>
<reference evidence="4 5" key="2">
    <citation type="journal article" date="2011" name="Stand. Genomic Sci.">
        <title>Complete genome sequence of Isosphaera pallida type strain (IS1B).</title>
        <authorList>
            <consortium name="US DOE Joint Genome Institute (JGI-PGF)"/>
            <person name="Goker M."/>
            <person name="Cleland D."/>
            <person name="Saunders E."/>
            <person name="Lapidus A."/>
            <person name="Nolan M."/>
            <person name="Lucas S."/>
            <person name="Hammon N."/>
            <person name="Deshpande S."/>
            <person name="Cheng J.F."/>
            <person name="Tapia R."/>
            <person name="Han C."/>
            <person name="Goodwin L."/>
            <person name="Pitluck S."/>
            <person name="Liolios K."/>
            <person name="Pagani I."/>
            <person name="Ivanova N."/>
            <person name="Mavromatis K."/>
            <person name="Pati A."/>
            <person name="Chen A."/>
            <person name="Palaniappan K."/>
            <person name="Land M."/>
            <person name="Hauser L."/>
            <person name="Chang Y.J."/>
            <person name="Jeffries C.D."/>
            <person name="Detter J.C."/>
            <person name="Beck B."/>
            <person name="Woyke T."/>
            <person name="Bristow J."/>
            <person name="Eisen J.A."/>
            <person name="Markowitz V."/>
            <person name="Hugenholtz P."/>
            <person name="Kyrpides N.C."/>
            <person name="Klenk H.P."/>
        </authorList>
    </citation>
    <scope>NUCLEOTIDE SEQUENCE [LARGE SCALE GENOMIC DNA]</scope>
    <source>
        <strain evidence="5">ATCC 43644 / DSM 9630 / IS1B</strain>
    </source>
</reference>
<dbReference type="PANTHER" id="PTHR19375">
    <property type="entry name" value="HEAT SHOCK PROTEIN 70KDA"/>
    <property type="match status" value="1"/>
</dbReference>
<proteinExistence type="inferred from homology"/>
<keyword evidence="3" id="KW-0067">ATP-binding</keyword>
<comment type="similarity">
    <text evidence="1">Belongs to the heat shock protein 70 family.</text>
</comment>
<dbReference type="PRINTS" id="PR00301">
    <property type="entry name" value="HEATSHOCK70"/>
</dbReference>
<dbReference type="PROSITE" id="PS00329">
    <property type="entry name" value="HSP70_2"/>
    <property type="match status" value="1"/>
</dbReference>
<dbReference type="eggNOG" id="COG0443">
    <property type="taxonomic scope" value="Bacteria"/>
</dbReference>
<dbReference type="RefSeq" id="WP_013564722.1">
    <property type="nucleotide sequence ID" value="NC_014962.1"/>
</dbReference>
<dbReference type="InterPro" id="IPR021030">
    <property type="entry name" value="DUF3731"/>
</dbReference>
<dbReference type="Gene3D" id="3.30.420.40">
    <property type="match status" value="2"/>
</dbReference>
<accession>E8R202</accession>
<evidence type="ECO:0000256" key="3">
    <source>
        <dbReference type="ARBA" id="ARBA00022840"/>
    </source>
</evidence>
<evidence type="ECO:0000256" key="2">
    <source>
        <dbReference type="ARBA" id="ARBA00022741"/>
    </source>
</evidence>
<dbReference type="CDD" id="cd10170">
    <property type="entry name" value="ASKHA_NBD_HSP70"/>
    <property type="match status" value="1"/>
</dbReference>
<dbReference type="STRING" id="575540.Isop_1853"/>
<dbReference type="InterPro" id="IPR013126">
    <property type="entry name" value="Hsp_70_fam"/>
</dbReference>
<dbReference type="KEGG" id="ipa:Isop_1853"/>
<dbReference type="SUPFAM" id="SSF53067">
    <property type="entry name" value="Actin-like ATPase domain"/>
    <property type="match status" value="2"/>
</dbReference>
<reference key="1">
    <citation type="submission" date="2010-11" db="EMBL/GenBank/DDBJ databases">
        <title>The complete sequence of chromosome of Isophaera pallida ATCC 43644.</title>
        <authorList>
            <consortium name="US DOE Joint Genome Institute (JGI-PGF)"/>
            <person name="Lucas S."/>
            <person name="Copeland A."/>
            <person name="Lapidus A."/>
            <person name="Bruce D."/>
            <person name="Goodwin L."/>
            <person name="Pitluck S."/>
            <person name="Kyrpides N."/>
            <person name="Mavromatis K."/>
            <person name="Pagani I."/>
            <person name="Ivanova N."/>
            <person name="Saunders E."/>
            <person name="Brettin T."/>
            <person name="Detter J.C."/>
            <person name="Han C."/>
            <person name="Tapia R."/>
            <person name="Land M."/>
            <person name="Hauser L."/>
            <person name="Markowitz V."/>
            <person name="Cheng J.-F."/>
            <person name="Hugenholtz P."/>
            <person name="Woyke T."/>
            <person name="Wu D."/>
            <person name="Eisen J.A."/>
        </authorList>
    </citation>
    <scope>NUCLEOTIDE SEQUENCE</scope>
    <source>
        <strain>ATCC 43644</strain>
    </source>
</reference>